<evidence type="ECO:0000259" key="6">
    <source>
        <dbReference type="Pfam" id="PF00151"/>
    </source>
</evidence>
<dbReference type="EMBL" id="GBXI01005699">
    <property type="protein sequence ID" value="JAD08593.1"/>
    <property type="molecule type" value="Transcribed_RNA"/>
</dbReference>
<evidence type="ECO:0000256" key="1">
    <source>
        <dbReference type="ARBA" id="ARBA00004613"/>
    </source>
</evidence>
<comment type="similarity">
    <text evidence="2 5">Belongs to the AB hydrolase superfamily. Lipase family.</text>
</comment>
<reference evidence="7" key="2">
    <citation type="journal article" date="2015" name="Gigascience">
        <title>Reconstructing a comprehensive transcriptome assembly of a white-pupal translocated strain of the pest fruit fly Bactrocera cucurbitae.</title>
        <authorList>
            <person name="Sim S.B."/>
            <person name="Calla B."/>
            <person name="Hall B."/>
            <person name="DeRego T."/>
            <person name="Geib S.M."/>
        </authorList>
    </citation>
    <scope>NUCLEOTIDE SEQUENCE</scope>
</reference>
<keyword evidence="3" id="KW-0964">Secreted</keyword>
<dbReference type="PRINTS" id="PR00821">
    <property type="entry name" value="TAGLIPASE"/>
</dbReference>
<dbReference type="Gene3D" id="3.40.50.1820">
    <property type="entry name" value="alpha/beta hydrolase"/>
    <property type="match status" value="1"/>
</dbReference>
<dbReference type="InterPro" id="IPR000734">
    <property type="entry name" value="TAG_lipase"/>
</dbReference>
<dbReference type="InterPro" id="IPR013818">
    <property type="entry name" value="Lipase"/>
</dbReference>
<dbReference type="InterPro" id="IPR029058">
    <property type="entry name" value="AB_hydrolase_fold"/>
</dbReference>
<evidence type="ECO:0000256" key="3">
    <source>
        <dbReference type="ARBA" id="ARBA00022525"/>
    </source>
</evidence>
<dbReference type="GO" id="GO:0016042">
    <property type="term" value="P:lipid catabolic process"/>
    <property type="evidence" value="ECO:0007669"/>
    <property type="project" value="TreeGrafter"/>
</dbReference>
<dbReference type="SUPFAM" id="SSF53474">
    <property type="entry name" value="alpha/beta-Hydrolases"/>
    <property type="match status" value="1"/>
</dbReference>
<protein>
    <submittedName>
        <fullName evidence="7">Vitellogenin-1</fullName>
    </submittedName>
</protein>
<dbReference type="Pfam" id="PF00151">
    <property type="entry name" value="Lipase"/>
    <property type="match status" value="1"/>
</dbReference>
<accession>A0A0A1XDQ2</accession>
<organism evidence="7">
    <name type="scientific">Zeugodacus cucurbitae</name>
    <name type="common">Melon fruit fly</name>
    <name type="synonym">Bactrocera cucurbitae</name>
    <dbReference type="NCBI Taxonomy" id="28588"/>
    <lineage>
        <taxon>Eukaryota</taxon>
        <taxon>Metazoa</taxon>
        <taxon>Ecdysozoa</taxon>
        <taxon>Arthropoda</taxon>
        <taxon>Hexapoda</taxon>
        <taxon>Insecta</taxon>
        <taxon>Pterygota</taxon>
        <taxon>Neoptera</taxon>
        <taxon>Endopterygota</taxon>
        <taxon>Diptera</taxon>
        <taxon>Brachycera</taxon>
        <taxon>Muscomorpha</taxon>
        <taxon>Tephritoidea</taxon>
        <taxon>Tephritidae</taxon>
        <taxon>Zeugodacus</taxon>
        <taxon>Zeugodacus</taxon>
    </lineage>
</organism>
<dbReference type="GO" id="GO:0016298">
    <property type="term" value="F:lipase activity"/>
    <property type="evidence" value="ECO:0007669"/>
    <property type="project" value="InterPro"/>
</dbReference>
<name>A0A0A1XDQ2_ZEUCU</name>
<dbReference type="PANTHER" id="PTHR11610">
    <property type="entry name" value="LIPASE"/>
    <property type="match status" value="1"/>
</dbReference>
<comment type="subcellular location">
    <subcellularLocation>
        <location evidence="1">Secreted</location>
    </subcellularLocation>
</comment>
<dbReference type="GO" id="GO:0017171">
    <property type="term" value="F:serine hydrolase activity"/>
    <property type="evidence" value="ECO:0007669"/>
    <property type="project" value="TreeGrafter"/>
</dbReference>
<sequence>MKSIIIFLLLATIGANVALNFTIFDLLHSVDEIAKAIIAKASYDLRPDYIFRIIENLVAGLPLQIASSVANEICVAVINQGRDKTPDKYAPVLTDIKFQMRTACDKRNFALENATALTADKSFDRTKPTVIFATGWTTTINSSQQEALTKAYNCRGDVNYIALDFGEYLNTLYSWSAQNSEVIGKYVAQGLQHLTTVIDIANLHLIGHSLGAQIVGSAARHYRVLTGNSLPYVTGLDPALPCFNKGERLTTLSASDADFVDIIHTDPGILGQWKPSGSVDFYAGGHFALQPGCFSASCSHSRAVTYYAESVYPNDEYDFLAKRCDSLLSLQAGRCKGNSYPMGYAVPHNLRGKFVLAVNDKPPYGKNAGVDFTNPETTTCGTCVA</sequence>
<gene>
    <name evidence="7" type="primary">VG1-GAMMA_2</name>
    <name evidence="7" type="ORF">g.2043</name>
</gene>
<evidence type="ECO:0000256" key="4">
    <source>
        <dbReference type="ARBA" id="ARBA00022729"/>
    </source>
</evidence>
<proteinExistence type="inferred from homology"/>
<dbReference type="AlphaFoldDB" id="A0A0A1XDQ2"/>
<evidence type="ECO:0000313" key="7">
    <source>
        <dbReference type="EMBL" id="JAD08593.1"/>
    </source>
</evidence>
<evidence type="ECO:0000256" key="5">
    <source>
        <dbReference type="RuleBase" id="RU004262"/>
    </source>
</evidence>
<feature type="domain" description="Lipase" evidence="6">
    <location>
        <begin position="82"/>
        <end position="364"/>
    </location>
</feature>
<reference evidence="7" key="1">
    <citation type="submission" date="2014-11" db="EMBL/GenBank/DDBJ databases">
        <authorList>
            <person name="Geib S."/>
        </authorList>
    </citation>
    <scope>NUCLEOTIDE SEQUENCE</scope>
</reference>
<keyword evidence="4" id="KW-0732">Signal</keyword>
<dbReference type="PANTHER" id="PTHR11610:SF149">
    <property type="entry name" value="FI01450P-RELATED"/>
    <property type="match status" value="1"/>
</dbReference>
<dbReference type="GO" id="GO:0005615">
    <property type="term" value="C:extracellular space"/>
    <property type="evidence" value="ECO:0007669"/>
    <property type="project" value="TreeGrafter"/>
</dbReference>
<evidence type="ECO:0000256" key="2">
    <source>
        <dbReference type="ARBA" id="ARBA00010701"/>
    </source>
</evidence>